<dbReference type="EMBL" id="NMUL01000109">
    <property type="protein sequence ID" value="OXM59076.1"/>
    <property type="molecule type" value="Genomic_DNA"/>
</dbReference>
<evidence type="ECO:0000313" key="3">
    <source>
        <dbReference type="Proteomes" id="UP000215199"/>
    </source>
</evidence>
<organism evidence="2 3">
    <name type="scientific">Amycolatopsis vastitatis</name>
    <dbReference type="NCBI Taxonomy" id="1905142"/>
    <lineage>
        <taxon>Bacteria</taxon>
        <taxon>Bacillati</taxon>
        <taxon>Actinomycetota</taxon>
        <taxon>Actinomycetes</taxon>
        <taxon>Pseudonocardiales</taxon>
        <taxon>Pseudonocardiaceae</taxon>
        <taxon>Amycolatopsis</taxon>
    </lineage>
</organism>
<evidence type="ECO:0000259" key="1">
    <source>
        <dbReference type="Pfam" id="PF19054"/>
    </source>
</evidence>
<evidence type="ECO:0000313" key="2">
    <source>
        <dbReference type="EMBL" id="OXM59076.1"/>
    </source>
</evidence>
<reference evidence="3" key="1">
    <citation type="submission" date="2017-07" db="EMBL/GenBank/DDBJ databases">
        <title>Comparative genome mining reveals phylogenetic distribution patterns of secondary metabolites in Amycolatopsis.</title>
        <authorList>
            <person name="Adamek M."/>
            <person name="Alanjary M."/>
            <person name="Sales-Ortells H."/>
            <person name="Goodfellow M."/>
            <person name="Bull A.T."/>
            <person name="Kalinowski J."/>
            <person name="Ziemert N."/>
        </authorList>
    </citation>
    <scope>NUCLEOTIDE SEQUENCE [LARGE SCALE GENOMIC DNA]</scope>
    <source>
        <strain evidence="3">H5</strain>
    </source>
</reference>
<gene>
    <name evidence="2" type="ORF">CF165_49595</name>
</gene>
<name>A0A229SJQ7_9PSEU</name>
<proteinExistence type="predicted"/>
<keyword evidence="3" id="KW-1185">Reference proteome</keyword>
<protein>
    <recommendedName>
        <fullName evidence="1">DUF5753 domain-containing protein</fullName>
    </recommendedName>
</protein>
<dbReference type="Proteomes" id="UP000215199">
    <property type="component" value="Unassembled WGS sequence"/>
</dbReference>
<dbReference type="AlphaFoldDB" id="A0A229SJQ7"/>
<dbReference type="RefSeq" id="WP_093954545.1">
    <property type="nucleotide sequence ID" value="NZ_NMUL01000109.1"/>
</dbReference>
<accession>A0A229SJQ7</accession>
<dbReference type="OrthoDB" id="4285266at2"/>
<feature type="domain" description="DUF5753" evidence="1">
    <location>
        <begin position="29"/>
        <end position="190"/>
    </location>
</feature>
<sequence>MTHDQTTPKTANEPWWIVHEGHYSKELVEYGKVESRATTLRQFQPFVIPALLQEPGYAEALLHQYADAYPTEFIERTIEVRATRRAAFLSSDTKASFVLDASVLRRPVGSDAIMRQQLAWLHELDSSGRASITVMDGVYDGMEDHFSLFDVDGQVVAFADAGKGIKQVEDDDRKSELAALFGRFQKRAAPLRDCSL</sequence>
<dbReference type="Pfam" id="PF19054">
    <property type="entry name" value="DUF5753"/>
    <property type="match status" value="1"/>
</dbReference>
<dbReference type="InterPro" id="IPR043917">
    <property type="entry name" value="DUF5753"/>
</dbReference>
<comment type="caution">
    <text evidence="2">The sequence shown here is derived from an EMBL/GenBank/DDBJ whole genome shotgun (WGS) entry which is preliminary data.</text>
</comment>